<dbReference type="Proteomes" id="UP001302349">
    <property type="component" value="Chromosome"/>
</dbReference>
<evidence type="ECO:0000313" key="2">
    <source>
        <dbReference type="Proteomes" id="UP001302349"/>
    </source>
</evidence>
<accession>A0ABZ0IMA8</accession>
<dbReference type="InterPro" id="IPR046525">
    <property type="entry name" value="DUF6702"/>
</dbReference>
<reference evidence="1 2" key="1">
    <citation type="journal article" date="2023" name="Microbiol. Resour. Announc.">
        <title>Complete Genome Sequence of Imperialibacter roseus strain P4T.</title>
        <authorList>
            <person name="Tizabi D.R."/>
            <person name="Bachvaroff T."/>
            <person name="Hill R.T."/>
        </authorList>
    </citation>
    <scope>NUCLEOTIDE SEQUENCE [LARGE SCALE GENOMIC DNA]</scope>
    <source>
        <strain evidence="1 2">P4T</strain>
    </source>
</reference>
<dbReference type="Pfam" id="PF20420">
    <property type="entry name" value="DUF6702"/>
    <property type="match status" value="1"/>
</dbReference>
<sequence length="162" mass="18546">MAMIVQIFLIFVTWLAHPFHVSVCDVEFNEKTKSLEISQRIFLDDLEEALRKKSGWTTLDVVNPSDKKRFDALMKEFVIENLSIEINNKPVKLSYLGHELESDAIWCYLEVTGVNNLTTIGVANSVLIDTFPDQVNLIHVKKEGKIRSLKLYRDNAKGSISY</sequence>
<keyword evidence="2" id="KW-1185">Reference proteome</keyword>
<dbReference type="EMBL" id="CP136051">
    <property type="protein sequence ID" value="WOK06167.1"/>
    <property type="molecule type" value="Genomic_DNA"/>
</dbReference>
<gene>
    <name evidence="1" type="ORF">RT717_24120</name>
</gene>
<proteinExistence type="predicted"/>
<name>A0ABZ0IMA8_9BACT</name>
<dbReference type="RefSeq" id="WP_317488901.1">
    <property type="nucleotide sequence ID" value="NZ_CP136051.1"/>
</dbReference>
<evidence type="ECO:0000313" key="1">
    <source>
        <dbReference type="EMBL" id="WOK06167.1"/>
    </source>
</evidence>
<organism evidence="1 2">
    <name type="scientific">Imperialibacter roseus</name>
    <dbReference type="NCBI Taxonomy" id="1324217"/>
    <lineage>
        <taxon>Bacteria</taxon>
        <taxon>Pseudomonadati</taxon>
        <taxon>Bacteroidota</taxon>
        <taxon>Cytophagia</taxon>
        <taxon>Cytophagales</taxon>
        <taxon>Flammeovirgaceae</taxon>
        <taxon>Imperialibacter</taxon>
    </lineage>
</organism>
<protein>
    <submittedName>
        <fullName evidence="1">DUF6702 family protein</fullName>
    </submittedName>
</protein>